<feature type="compositionally biased region" description="Low complexity" evidence="11">
    <location>
        <begin position="95"/>
        <end position="106"/>
    </location>
</feature>
<gene>
    <name evidence="13" type="ORF">BRETT_002468</name>
</gene>
<evidence type="ECO:0000256" key="3">
    <source>
        <dbReference type="ARBA" id="ARBA00022490"/>
    </source>
</evidence>
<evidence type="ECO:0000259" key="12">
    <source>
        <dbReference type="PROSITE" id="PS51722"/>
    </source>
</evidence>
<dbReference type="GO" id="GO:0003924">
    <property type="term" value="F:GTPase activity"/>
    <property type="evidence" value="ECO:0007669"/>
    <property type="project" value="InterPro"/>
</dbReference>
<feature type="domain" description="Tr-type G" evidence="12">
    <location>
        <begin position="280"/>
        <end position="500"/>
    </location>
</feature>
<comment type="similarity">
    <text evidence="2">Belongs to the TRAFAC class translation factor GTPase superfamily. Classic translation factor GTPase family. EF-Tu/EF-1A subfamily.</text>
</comment>
<dbReference type="InterPro" id="IPR009000">
    <property type="entry name" value="Transl_B-barrel_sf"/>
</dbReference>
<dbReference type="SUPFAM" id="SSF50465">
    <property type="entry name" value="EF-Tu/eEF-1alpha/eIF2-gamma C-terminal domain"/>
    <property type="match status" value="1"/>
</dbReference>
<evidence type="ECO:0000256" key="1">
    <source>
        <dbReference type="ARBA" id="ARBA00004496"/>
    </source>
</evidence>
<dbReference type="PROSITE" id="PS51722">
    <property type="entry name" value="G_TR_2"/>
    <property type="match status" value="1"/>
</dbReference>
<dbReference type="RefSeq" id="XP_041138786.1">
    <property type="nucleotide sequence ID" value="XM_041280995.1"/>
</dbReference>
<dbReference type="InterPro" id="IPR009001">
    <property type="entry name" value="Transl_elong_EF1A/Init_IF2_C"/>
</dbReference>
<dbReference type="GeneID" id="64574392"/>
<evidence type="ECO:0000256" key="6">
    <source>
        <dbReference type="ARBA" id="ARBA00022917"/>
    </source>
</evidence>
<sequence length="720" mass="79901">MLPRHDSHDQSFPSRRKGGLSALLKERQKSLQNDNGEGGAKATGLAALISNRHVEKDETRIPKSALERLQLRLRERRAMKEKSDGGEPNLKSEGQKLPQKGLKGLLSPQNVKNARSSIGINRLKRNRSPSADGKPKKHVIQAQNAKDIAVFASSSFDAGHSMNKYIDYSSDSNSLLTKIVFPSRHDKNKYEARRKRQKLETQLDVFKIFTNNTLIGKKVASNFAKPSPDEVHNEVSQVTKGVSQLKVAEEKNNRSLKKVNATKPKTKINIQKAIAQKAKKPNLSFIMIGHVDSGKSTMIGRLLYDLHIVDSKVMHKLTQESERIGKPSFSLAWVMDQTPEERERGVTVDICETQFETDKGRYTVIDSPGHKDYVPQMINGVTQADIAVMIVDIASFKSGFGDNGQTKEHLTIAKSLGIDNCIICINKMDSIGWDKEMFDSVKGELDDFLMEELHFKPANLKFVPTSGYLGDNIVKRSQNCSWYNGKVLMELLEDANASIKEVVDKKSEFAMTVNDLQKGGREGELTIGGRIHSGTIQPGETIVISPTNESGVVDGITVTSTPVGTFKMQKKTAQLAIRSEFVDLKLKKVDDPDDILIGDVATKPGHYIKPVKEFKCDINCFNLNRPLLVGTPFILFRGNISIPCRLKSIDYVVTASGKMNKKRKHLASSSSGLVNIEVLDRSIPMFTFKQDTKLGRVVLRRDGKTIGAGKVVGLVTHKTE</sequence>
<evidence type="ECO:0000313" key="14">
    <source>
        <dbReference type="Proteomes" id="UP000663131"/>
    </source>
</evidence>
<evidence type="ECO:0000256" key="9">
    <source>
        <dbReference type="ARBA" id="ARBA00063537"/>
    </source>
</evidence>
<dbReference type="SUPFAM" id="SSF52540">
    <property type="entry name" value="P-loop containing nucleoside triphosphate hydrolases"/>
    <property type="match status" value="1"/>
</dbReference>
<accession>A0A871R725</accession>
<organism evidence="13 14">
    <name type="scientific">Dekkera bruxellensis</name>
    <name type="common">Brettanomyces custersii</name>
    <dbReference type="NCBI Taxonomy" id="5007"/>
    <lineage>
        <taxon>Eukaryota</taxon>
        <taxon>Fungi</taxon>
        <taxon>Dikarya</taxon>
        <taxon>Ascomycota</taxon>
        <taxon>Saccharomycotina</taxon>
        <taxon>Pichiomycetes</taxon>
        <taxon>Pichiales</taxon>
        <taxon>Pichiaceae</taxon>
        <taxon>Brettanomyces</taxon>
    </lineage>
</organism>
<dbReference type="InterPro" id="IPR050100">
    <property type="entry name" value="TRAFAC_GTPase_members"/>
</dbReference>
<evidence type="ECO:0000256" key="4">
    <source>
        <dbReference type="ARBA" id="ARBA00022741"/>
    </source>
</evidence>
<protein>
    <recommendedName>
        <fullName evidence="10">Elongation factor 1 alpha-like protein</fullName>
    </recommendedName>
</protein>
<dbReference type="GO" id="GO:0006412">
    <property type="term" value="P:translation"/>
    <property type="evidence" value="ECO:0007669"/>
    <property type="project" value="UniProtKB-KW"/>
</dbReference>
<comment type="catalytic activity">
    <reaction evidence="8">
        <text>GTP + H2O = GDP + phosphate + H(+)</text>
        <dbReference type="Rhea" id="RHEA:19669"/>
        <dbReference type="ChEBI" id="CHEBI:15377"/>
        <dbReference type="ChEBI" id="CHEBI:15378"/>
        <dbReference type="ChEBI" id="CHEBI:37565"/>
        <dbReference type="ChEBI" id="CHEBI:43474"/>
        <dbReference type="ChEBI" id="CHEBI:58189"/>
    </reaction>
    <physiologicalReaction direction="left-to-right" evidence="8">
        <dbReference type="Rhea" id="RHEA:19670"/>
    </physiologicalReaction>
</comment>
<dbReference type="Pfam" id="PF22594">
    <property type="entry name" value="GTP-eEF1A_C"/>
    <property type="match status" value="1"/>
</dbReference>
<dbReference type="OrthoDB" id="342024at2759"/>
<reference evidence="13" key="2">
    <citation type="journal article" name="BMC Genomics">
        <title>New genome assemblies reveal patterns of domestication and adaptation across Brettanomyces (Dekkera) species.</title>
        <authorList>
            <person name="Roach M.J."/>
            <person name="Borneman A.R."/>
        </authorList>
    </citation>
    <scope>NUCLEOTIDE SEQUENCE</scope>
    <source>
        <strain evidence="13">UCD 2041</strain>
    </source>
</reference>
<dbReference type="Proteomes" id="UP000663131">
    <property type="component" value="Chromosome 9"/>
</dbReference>
<keyword evidence="7" id="KW-0342">GTP-binding</keyword>
<feature type="compositionally biased region" description="Polar residues" evidence="11">
    <location>
        <begin position="107"/>
        <end position="119"/>
    </location>
</feature>
<dbReference type="FunFam" id="3.40.50.300:FF:000204">
    <property type="entry name" value="Translation elongation factor Tu"/>
    <property type="match status" value="1"/>
</dbReference>
<comment type="subcellular location">
    <subcellularLocation>
        <location evidence="1">Cytoplasm</location>
    </subcellularLocation>
</comment>
<comment type="subunit">
    <text evidence="9">Component of the Dom34-Hbs1 complex, also named Pelota-HBS1L complex, composed of dom34 and hbs1.</text>
</comment>
<dbReference type="PANTHER" id="PTHR23115">
    <property type="entry name" value="TRANSLATION FACTOR"/>
    <property type="match status" value="1"/>
</dbReference>
<keyword evidence="4" id="KW-0547">Nucleotide-binding</keyword>
<dbReference type="InterPro" id="IPR000795">
    <property type="entry name" value="T_Tr_GTP-bd_dom"/>
</dbReference>
<name>A0A871R725_DEKBR</name>
<dbReference type="KEGG" id="bbrx:BRETT_002468"/>
<evidence type="ECO:0000256" key="11">
    <source>
        <dbReference type="SAM" id="MobiDB-lite"/>
    </source>
</evidence>
<dbReference type="GO" id="GO:0005737">
    <property type="term" value="C:cytoplasm"/>
    <property type="evidence" value="ECO:0007669"/>
    <property type="project" value="UniProtKB-SubCell"/>
</dbReference>
<dbReference type="PRINTS" id="PR00315">
    <property type="entry name" value="ELONGATNFCT"/>
</dbReference>
<evidence type="ECO:0000256" key="7">
    <source>
        <dbReference type="ARBA" id="ARBA00023134"/>
    </source>
</evidence>
<feature type="region of interest" description="Disordered" evidence="11">
    <location>
        <begin position="78"/>
        <end position="137"/>
    </location>
</feature>
<dbReference type="InterPro" id="IPR031157">
    <property type="entry name" value="G_TR_CS"/>
</dbReference>
<dbReference type="GO" id="GO:0005525">
    <property type="term" value="F:GTP binding"/>
    <property type="evidence" value="ECO:0007669"/>
    <property type="project" value="UniProtKB-KW"/>
</dbReference>
<reference evidence="13" key="1">
    <citation type="submission" date="2020-10" db="EMBL/GenBank/DDBJ databases">
        <authorList>
            <person name="Palmer J.M."/>
        </authorList>
    </citation>
    <scope>NUCLEOTIDE SEQUENCE</scope>
    <source>
        <strain evidence="13">UCD 2041</strain>
    </source>
</reference>
<feature type="region of interest" description="Disordered" evidence="11">
    <location>
        <begin position="1"/>
        <end position="41"/>
    </location>
</feature>
<evidence type="ECO:0000256" key="10">
    <source>
        <dbReference type="ARBA" id="ARBA00074866"/>
    </source>
</evidence>
<evidence type="ECO:0000256" key="5">
    <source>
        <dbReference type="ARBA" id="ARBA00022801"/>
    </source>
</evidence>
<dbReference type="Gene3D" id="3.40.50.300">
    <property type="entry name" value="P-loop containing nucleotide triphosphate hydrolases"/>
    <property type="match status" value="1"/>
</dbReference>
<evidence type="ECO:0000256" key="8">
    <source>
        <dbReference type="ARBA" id="ARBA00049117"/>
    </source>
</evidence>
<dbReference type="Pfam" id="PF00009">
    <property type="entry name" value="GTP_EFTU"/>
    <property type="match status" value="1"/>
</dbReference>
<dbReference type="PROSITE" id="PS00301">
    <property type="entry name" value="G_TR_1"/>
    <property type="match status" value="1"/>
</dbReference>
<dbReference type="AlphaFoldDB" id="A0A871R725"/>
<dbReference type="EMBL" id="CP063137">
    <property type="protein sequence ID" value="QOU22293.1"/>
    <property type="molecule type" value="Genomic_DNA"/>
</dbReference>
<proteinExistence type="inferred from homology"/>
<dbReference type="Gene3D" id="2.40.30.10">
    <property type="entry name" value="Translation factors"/>
    <property type="match status" value="2"/>
</dbReference>
<evidence type="ECO:0000313" key="13">
    <source>
        <dbReference type="EMBL" id="QOU22293.1"/>
    </source>
</evidence>
<dbReference type="InterPro" id="IPR054696">
    <property type="entry name" value="GTP-eEF1A_C"/>
</dbReference>
<keyword evidence="6" id="KW-0648">Protein biosynthesis</keyword>
<dbReference type="GO" id="GO:1990533">
    <property type="term" value="C:Dom34-Hbs1 complex"/>
    <property type="evidence" value="ECO:0007669"/>
    <property type="project" value="UniProtKB-ARBA"/>
</dbReference>
<evidence type="ECO:0000256" key="2">
    <source>
        <dbReference type="ARBA" id="ARBA00007249"/>
    </source>
</evidence>
<dbReference type="InterPro" id="IPR027417">
    <property type="entry name" value="P-loop_NTPase"/>
</dbReference>
<keyword evidence="5" id="KW-0378">Hydrolase</keyword>
<keyword evidence="3" id="KW-0963">Cytoplasm</keyword>
<dbReference type="SUPFAM" id="SSF50447">
    <property type="entry name" value="Translation proteins"/>
    <property type="match status" value="1"/>
</dbReference>